<organism evidence="1 2">
    <name type="scientific">Sulfurimonas hongkongensis</name>
    <dbReference type="NCBI Taxonomy" id="1172190"/>
    <lineage>
        <taxon>Bacteria</taxon>
        <taxon>Pseudomonadati</taxon>
        <taxon>Campylobacterota</taxon>
        <taxon>Epsilonproteobacteria</taxon>
        <taxon>Campylobacterales</taxon>
        <taxon>Sulfurimonadaceae</taxon>
        <taxon>Sulfurimonas</taxon>
    </lineage>
</organism>
<dbReference type="Proteomes" id="UP000015520">
    <property type="component" value="Unassembled WGS sequence"/>
</dbReference>
<reference evidence="1 2" key="1">
    <citation type="submission" date="2013-07" db="EMBL/GenBank/DDBJ databases">
        <title>Sulfurimonas hongkongensis AST-10 Genome Sequencing.</title>
        <authorList>
            <person name="Cai L."/>
            <person name="Zhang T."/>
        </authorList>
    </citation>
    <scope>NUCLEOTIDE SEQUENCE [LARGE SCALE GENOMIC DNA]</scope>
    <source>
        <strain evidence="1 2">AST-10</strain>
    </source>
</reference>
<accession>T0JS30</accession>
<keyword evidence="2" id="KW-1185">Reference proteome</keyword>
<proteinExistence type="predicted"/>
<evidence type="ECO:0000313" key="2">
    <source>
        <dbReference type="Proteomes" id="UP000015520"/>
    </source>
</evidence>
<protein>
    <submittedName>
        <fullName evidence="1">Uncharacterized protein</fullName>
    </submittedName>
</protein>
<dbReference type="EMBL" id="AUPZ01000007">
    <property type="protein sequence ID" value="EQB39672.1"/>
    <property type="molecule type" value="Genomic_DNA"/>
</dbReference>
<dbReference type="AlphaFoldDB" id="T0JS30"/>
<gene>
    <name evidence="1" type="ORF">M947_06665</name>
</gene>
<name>T0JS30_9BACT</name>
<comment type="caution">
    <text evidence="1">The sequence shown here is derived from an EMBL/GenBank/DDBJ whole genome shotgun (WGS) entry which is preliminary data.</text>
</comment>
<evidence type="ECO:0000313" key="1">
    <source>
        <dbReference type="EMBL" id="EQB39672.1"/>
    </source>
</evidence>
<sequence length="48" mass="5732">MKLYPKYGFFVILNKQTVILNKQTVILNLIQDLFETSFDNLNEMPHQM</sequence>